<accession>A0A7K6TGN2</accession>
<name>A0A7K6TGN2_CALNI</name>
<feature type="non-terminal residue" evidence="3">
    <location>
        <position position="1"/>
    </location>
</feature>
<reference evidence="3 4" key="1">
    <citation type="submission" date="2019-09" db="EMBL/GenBank/DDBJ databases">
        <title>Bird 10,000 Genomes (B10K) Project - Family phase.</title>
        <authorList>
            <person name="Zhang G."/>
        </authorList>
    </citation>
    <scope>NUCLEOTIDE SEQUENCE [LARGE SCALE GENOMIC DNA]</scope>
    <source>
        <strain evidence="3">OUT-0007</strain>
        <tissue evidence="3">Blood</tissue>
    </source>
</reference>
<dbReference type="Pfam" id="PF14908">
    <property type="entry name" value="HU-CCDC81_euk_1"/>
    <property type="match status" value="1"/>
</dbReference>
<dbReference type="AlphaFoldDB" id="A0A7K6TGN2"/>
<dbReference type="Pfam" id="PF18289">
    <property type="entry name" value="HU-CCDC81_euk_2"/>
    <property type="match status" value="1"/>
</dbReference>
<dbReference type="InterPro" id="IPR026295">
    <property type="entry name" value="CCD81"/>
</dbReference>
<dbReference type="Proteomes" id="UP000546235">
    <property type="component" value="Unassembled WGS sequence"/>
</dbReference>
<dbReference type="PANTHER" id="PTHR14362">
    <property type="entry name" value="COILED-COIL DOMAIN-CONTAINING PROTEIN 81"/>
    <property type="match status" value="1"/>
</dbReference>
<dbReference type="PANTHER" id="PTHR14362:SF2">
    <property type="entry name" value="COILED-COIL DOMAIN-CONTAINING PROTEIN 81"/>
    <property type="match status" value="1"/>
</dbReference>
<evidence type="ECO:0000313" key="3">
    <source>
        <dbReference type="EMBL" id="NWX09418.1"/>
    </source>
</evidence>
<evidence type="ECO:0000259" key="1">
    <source>
        <dbReference type="Pfam" id="PF14908"/>
    </source>
</evidence>
<keyword evidence="4" id="KW-1185">Reference proteome</keyword>
<dbReference type="GO" id="GO:0005815">
    <property type="term" value="C:microtubule organizing center"/>
    <property type="evidence" value="ECO:0007669"/>
    <property type="project" value="TreeGrafter"/>
</dbReference>
<evidence type="ECO:0000259" key="2">
    <source>
        <dbReference type="Pfam" id="PF18289"/>
    </source>
</evidence>
<feature type="non-terminal residue" evidence="3">
    <location>
        <position position="278"/>
    </location>
</feature>
<comment type="caution">
    <text evidence="3">The sequence shown here is derived from an EMBL/GenBank/DDBJ whole genome shotgun (WGS) entry which is preliminary data.</text>
</comment>
<dbReference type="EMBL" id="VZSB01003326">
    <property type="protein sequence ID" value="NWX09418.1"/>
    <property type="molecule type" value="Genomic_DNA"/>
</dbReference>
<dbReference type="InterPro" id="IPR040673">
    <property type="entry name" value="CCDC81_HU_dom_2"/>
</dbReference>
<gene>
    <name evidence="3" type="primary">Ccdc81_2</name>
    <name evidence="3" type="ORF">CALNIC_R15417</name>
</gene>
<sequence length="278" mass="30861">MTDLGALVTNIELSSQAGGRSTVTFPTLKELSVTDALTGCELPGFQLDVSFSCFPDVVAIWSSVSEHVRQQLMQKKPRAVSVTGLGTFHVKKWLSFENGEVLTFHRPVFALAKAVAQIRELQHASIPVPDEMKTVSVSHKKIRSDVPYPEAVVQNCMQETLDFFYFILTNREDADFTLKDLGTLAIRGTAAMMAFSEDFLLTLNKSTHVVEKLLTQKWVTSDKEVAFSPSRFGRVHQFPQFEIRAVPRGAAHTDEFRVFESLLSSMGLGGNGSARFRA</sequence>
<dbReference type="InterPro" id="IPR028034">
    <property type="entry name" value="HU-CCDC81"/>
</dbReference>
<proteinExistence type="predicted"/>
<evidence type="ECO:0000313" key="4">
    <source>
        <dbReference type="Proteomes" id="UP000546235"/>
    </source>
</evidence>
<protein>
    <submittedName>
        <fullName evidence="3">CCD81 protein</fullName>
    </submittedName>
</protein>
<feature type="domain" description="CCDC81 HU" evidence="1">
    <location>
        <begin position="56"/>
        <end position="122"/>
    </location>
</feature>
<feature type="domain" description="CCDC81 HU" evidence="2">
    <location>
        <begin position="141"/>
        <end position="206"/>
    </location>
</feature>
<organism evidence="3 4">
    <name type="scientific">Caloenas nicobarica</name>
    <name type="common">Nicobar pigeon</name>
    <dbReference type="NCBI Taxonomy" id="187106"/>
    <lineage>
        <taxon>Eukaryota</taxon>
        <taxon>Metazoa</taxon>
        <taxon>Chordata</taxon>
        <taxon>Craniata</taxon>
        <taxon>Vertebrata</taxon>
        <taxon>Euteleostomi</taxon>
        <taxon>Archelosauria</taxon>
        <taxon>Archosauria</taxon>
        <taxon>Dinosauria</taxon>
        <taxon>Saurischia</taxon>
        <taxon>Theropoda</taxon>
        <taxon>Coelurosauria</taxon>
        <taxon>Aves</taxon>
        <taxon>Neognathae</taxon>
        <taxon>Neoaves</taxon>
        <taxon>Columbimorphae</taxon>
        <taxon>Columbiformes</taxon>
        <taxon>Columbidae</taxon>
        <taxon>Caloenas</taxon>
    </lineage>
</organism>